<dbReference type="EMBL" id="JAAOYO010000003">
    <property type="protein sequence ID" value="NII41682.1"/>
    <property type="molecule type" value="Genomic_DNA"/>
</dbReference>
<comment type="similarity">
    <text evidence="1">Belongs to the NAD(P)-dependent epimerase/dehydratase family.</text>
</comment>
<keyword evidence="4" id="KW-1185">Reference proteome</keyword>
<dbReference type="InterPro" id="IPR036291">
    <property type="entry name" value="NAD(P)-bd_dom_sf"/>
</dbReference>
<feature type="domain" description="NAD-dependent epimerase/dehydratase" evidence="2">
    <location>
        <begin position="7"/>
        <end position="218"/>
    </location>
</feature>
<protein>
    <submittedName>
        <fullName evidence="3">Nucleoside-diphosphate-sugar epimerase</fullName>
    </submittedName>
</protein>
<organism evidence="3 4">
    <name type="scientific">Curtobacterium salicis</name>
    <dbReference type="NCBI Taxonomy" id="1779862"/>
    <lineage>
        <taxon>Bacteria</taxon>
        <taxon>Bacillati</taxon>
        <taxon>Actinomycetota</taxon>
        <taxon>Actinomycetes</taxon>
        <taxon>Micrococcales</taxon>
        <taxon>Microbacteriaceae</taxon>
        <taxon>Curtobacterium</taxon>
    </lineage>
</organism>
<name>A0ABX0T9F5_9MICO</name>
<reference evidence="3 4" key="1">
    <citation type="submission" date="2020-03" db="EMBL/GenBank/DDBJ databases">
        <title>Above-ground endophytic microbial communities from plants in different locations in the United States.</title>
        <authorList>
            <person name="Frank C."/>
        </authorList>
    </citation>
    <scope>NUCLEOTIDE SEQUENCE [LARGE SCALE GENOMIC DNA]</scope>
    <source>
        <strain evidence="3 4">WW7</strain>
    </source>
</reference>
<dbReference type="Gene3D" id="3.40.50.720">
    <property type="entry name" value="NAD(P)-binding Rossmann-like Domain"/>
    <property type="match status" value="1"/>
</dbReference>
<dbReference type="SUPFAM" id="SSF51735">
    <property type="entry name" value="NAD(P)-binding Rossmann-fold domains"/>
    <property type="match status" value="1"/>
</dbReference>
<dbReference type="PANTHER" id="PTHR43000">
    <property type="entry name" value="DTDP-D-GLUCOSE 4,6-DEHYDRATASE-RELATED"/>
    <property type="match status" value="1"/>
</dbReference>
<dbReference type="InterPro" id="IPR001509">
    <property type="entry name" value="Epimerase_deHydtase"/>
</dbReference>
<dbReference type="CDD" id="cd05265">
    <property type="entry name" value="SDR_a1"/>
    <property type="match status" value="1"/>
</dbReference>
<dbReference type="RefSeq" id="WP_166780694.1">
    <property type="nucleotide sequence ID" value="NZ_JAAOYO010000003.1"/>
</dbReference>
<dbReference type="Pfam" id="PF01370">
    <property type="entry name" value="Epimerase"/>
    <property type="match status" value="1"/>
</dbReference>
<gene>
    <name evidence="3" type="ORF">E9228_002329</name>
</gene>
<evidence type="ECO:0000259" key="2">
    <source>
        <dbReference type="Pfam" id="PF01370"/>
    </source>
</evidence>
<accession>A0ABX0T9F5</accession>
<evidence type="ECO:0000313" key="3">
    <source>
        <dbReference type="EMBL" id="NII41682.1"/>
    </source>
</evidence>
<dbReference type="Proteomes" id="UP001318300">
    <property type="component" value="Unassembled WGS sequence"/>
</dbReference>
<proteinExistence type="inferred from homology"/>
<comment type="caution">
    <text evidence="3">The sequence shown here is derived from an EMBL/GenBank/DDBJ whole genome shotgun (WGS) entry which is preliminary data.</text>
</comment>
<evidence type="ECO:0000313" key="4">
    <source>
        <dbReference type="Proteomes" id="UP001318300"/>
    </source>
</evidence>
<sequence>MTGSSVLFIGGSGIISAACVREAVDQGFDVAVLNRGTTEKRALPDAVTRLQADVADRDALAAAIGDRTFDVVIDFVAFTPDQVQADIDFFAGKTRQYVFISSASAYQTPPTHLPVTESTPLKNPYWQYSRDKIACEDLLVAAYRQDDFPITIIRPSHTYDETLLPFDGGWTVVARLRAGKPVVVPGDGTSLWTLTHARDFAVAFVGVLDRAEAIGEAFHITGQESPTWDRIHQEVAAAAGAPEPRIVHVPADAIMAADPEWGAGVVGDKANSMVFDNSKVRTLVPGWAARTSFREGARELVAWYDAHPEAQVVDEEKDALMDRLAEAYAPGRV</sequence>
<evidence type="ECO:0000256" key="1">
    <source>
        <dbReference type="ARBA" id="ARBA00007637"/>
    </source>
</evidence>